<reference evidence="2" key="1">
    <citation type="journal article" date="2023" name="G3 (Bethesda)">
        <title>Whole genome assembly and annotation of the endangered Caribbean coral Acropora cervicornis.</title>
        <authorList>
            <person name="Selwyn J.D."/>
            <person name="Vollmer S.V."/>
        </authorList>
    </citation>
    <scope>NUCLEOTIDE SEQUENCE</scope>
    <source>
        <strain evidence="2">K2</strain>
    </source>
</reference>
<comment type="caution">
    <text evidence="2">The sequence shown here is derived from an EMBL/GenBank/DDBJ whole genome shotgun (WGS) entry which is preliminary data.</text>
</comment>
<protein>
    <submittedName>
        <fullName evidence="2">Uncharacterized protein</fullName>
    </submittedName>
</protein>
<feature type="compositionally biased region" description="Polar residues" evidence="1">
    <location>
        <begin position="28"/>
        <end position="42"/>
    </location>
</feature>
<evidence type="ECO:0000256" key="1">
    <source>
        <dbReference type="SAM" id="MobiDB-lite"/>
    </source>
</evidence>
<dbReference type="AlphaFoldDB" id="A0AAD9UWN0"/>
<accession>A0AAD9UWN0</accession>
<feature type="compositionally biased region" description="Low complexity" evidence="1">
    <location>
        <begin position="60"/>
        <end position="70"/>
    </location>
</feature>
<dbReference type="EMBL" id="JARQWQ010000084">
    <property type="protein sequence ID" value="KAK2552693.1"/>
    <property type="molecule type" value="Genomic_DNA"/>
</dbReference>
<name>A0AAD9UWN0_ACRCE</name>
<feature type="compositionally biased region" description="Polar residues" evidence="1">
    <location>
        <begin position="7"/>
        <end position="17"/>
    </location>
</feature>
<organism evidence="2 3">
    <name type="scientific">Acropora cervicornis</name>
    <name type="common">Staghorn coral</name>
    <dbReference type="NCBI Taxonomy" id="6130"/>
    <lineage>
        <taxon>Eukaryota</taxon>
        <taxon>Metazoa</taxon>
        <taxon>Cnidaria</taxon>
        <taxon>Anthozoa</taxon>
        <taxon>Hexacorallia</taxon>
        <taxon>Scleractinia</taxon>
        <taxon>Astrocoeniina</taxon>
        <taxon>Acroporidae</taxon>
        <taxon>Acropora</taxon>
    </lineage>
</organism>
<keyword evidence="3" id="KW-1185">Reference proteome</keyword>
<proteinExistence type="predicted"/>
<dbReference type="Proteomes" id="UP001249851">
    <property type="component" value="Unassembled WGS sequence"/>
</dbReference>
<gene>
    <name evidence="2" type="ORF">P5673_026087</name>
</gene>
<sequence>HFGTEMPQESQTISMRTNLKPVTEDSPVDTQDSGYGSLQQSFDIDDHSQETGDKCGKRASPTSSSSPSESCKFKRTKDAFDKDDSAHVKVKVQNVTSEQIVKSLSNVFKVSLKIQFICLPWKAAFLKWISQQEVFATL</sequence>
<evidence type="ECO:0000313" key="2">
    <source>
        <dbReference type="EMBL" id="KAK2552693.1"/>
    </source>
</evidence>
<evidence type="ECO:0000313" key="3">
    <source>
        <dbReference type="Proteomes" id="UP001249851"/>
    </source>
</evidence>
<feature type="region of interest" description="Disordered" evidence="1">
    <location>
        <begin position="1"/>
        <end position="73"/>
    </location>
</feature>
<feature type="non-terminal residue" evidence="2">
    <location>
        <position position="138"/>
    </location>
</feature>
<feature type="compositionally biased region" description="Basic and acidic residues" evidence="1">
    <location>
        <begin position="44"/>
        <end position="56"/>
    </location>
</feature>
<reference evidence="2" key="2">
    <citation type="journal article" date="2023" name="Science">
        <title>Genomic signatures of disease resistance in endangered staghorn corals.</title>
        <authorList>
            <person name="Vollmer S.V."/>
            <person name="Selwyn J.D."/>
            <person name="Despard B.A."/>
            <person name="Roesel C.L."/>
        </authorList>
    </citation>
    <scope>NUCLEOTIDE SEQUENCE</scope>
    <source>
        <strain evidence="2">K2</strain>
    </source>
</reference>